<dbReference type="Gene3D" id="3.30.710.10">
    <property type="entry name" value="Potassium Channel Kv1.1, Chain A"/>
    <property type="match status" value="1"/>
</dbReference>
<dbReference type="EMBL" id="LR944382">
    <property type="protein sequence ID" value="CAD7255667.1"/>
    <property type="molecule type" value="Genomic_DNA"/>
</dbReference>
<protein>
    <recommendedName>
        <fullName evidence="2">BTB domain-containing protein</fullName>
    </recommendedName>
</protein>
<feature type="domain" description="BTB" evidence="2">
    <location>
        <begin position="30"/>
        <end position="95"/>
    </location>
</feature>
<reference evidence="3" key="1">
    <citation type="submission" date="2020-11" db="EMBL/GenBank/DDBJ databases">
        <authorList>
            <person name="Tran Van P."/>
        </authorList>
    </citation>
    <scope>NUCLEOTIDE SEQUENCE</scope>
</reference>
<keyword evidence="1" id="KW-0539">Nucleus</keyword>
<dbReference type="CDD" id="cd18315">
    <property type="entry name" value="BTB_POZ_BAB-like"/>
    <property type="match status" value="1"/>
</dbReference>
<dbReference type="Proteomes" id="UP000677054">
    <property type="component" value="Unassembled WGS sequence"/>
</dbReference>
<accession>A0A7R9AJU3</accession>
<evidence type="ECO:0000256" key="1">
    <source>
        <dbReference type="ARBA" id="ARBA00023242"/>
    </source>
</evidence>
<dbReference type="AlphaFoldDB" id="A0A7R9AJU3"/>
<dbReference type="PANTHER" id="PTHR23110">
    <property type="entry name" value="BTB DOMAIN TRANSCRIPTION FACTOR"/>
    <property type="match status" value="1"/>
</dbReference>
<name>A0A7R9AJU3_9CRUS</name>
<dbReference type="InterPro" id="IPR051095">
    <property type="entry name" value="Dros_DevTransReg"/>
</dbReference>
<dbReference type="EMBL" id="CAJPEV010044864">
    <property type="protein sequence ID" value="CAG0910231.1"/>
    <property type="molecule type" value="Genomic_DNA"/>
</dbReference>
<dbReference type="PROSITE" id="PS50097">
    <property type="entry name" value="BTB"/>
    <property type="match status" value="1"/>
</dbReference>
<dbReference type="InterPro" id="IPR000210">
    <property type="entry name" value="BTB/POZ_dom"/>
</dbReference>
<dbReference type="SMART" id="SM00225">
    <property type="entry name" value="BTB"/>
    <property type="match status" value="1"/>
</dbReference>
<gene>
    <name evidence="3" type="ORF">DSTB1V02_LOCUS15412</name>
</gene>
<dbReference type="OrthoDB" id="6336790at2759"/>
<dbReference type="PANTHER" id="PTHR23110:SF99">
    <property type="entry name" value="BROAD-COMPLEX CORE PROTEIN ISOFORM 6"/>
    <property type="match status" value="1"/>
</dbReference>
<dbReference type="GO" id="GO:0005634">
    <property type="term" value="C:nucleus"/>
    <property type="evidence" value="ECO:0007669"/>
    <property type="project" value="TreeGrafter"/>
</dbReference>
<evidence type="ECO:0000313" key="3">
    <source>
        <dbReference type="EMBL" id="CAD7255667.1"/>
    </source>
</evidence>
<proteinExistence type="predicted"/>
<dbReference type="Pfam" id="PF00651">
    <property type="entry name" value="BTB"/>
    <property type="match status" value="1"/>
</dbReference>
<dbReference type="InterPro" id="IPR011333">
    <property type="entry name" value="SKP1/BTB/POZ_sf"/>
</dbReference>
<evidence type="ECO:0000259" key="2">
    <source>
        <dbReference type="PROSITE" id="PS50097"/>
    </source>
</evidence>
<dbReference type="GO" id="GO:0006357">
    <property type="term" value="P:regulation of transcription by RNA polymerase II"/>
    <property type="evidence" value="ECO:0007669"/>
    <property type="project" value="TreeGrafter"/>
</dbReference>
<organism evidence="3">
    <name type="scientific">Darwinula stevensoni</name>
    <dbReference type="NCBI Taxonomy" id="69355"/>
    <lineage>
        <taxon>Eukaryota</taxon>
        <taxon>Metazoa</taxon>
        <taxon>Ecdysozoa</taxon>
        <taxon>Arthropoda</taxon>
        <taxon>Crustacea</taxon>
        <taxon>Oligostraca</taxon>
        <taxon>Ostracoda</taxon>
        <taxon>Podocopa</taxon>
        <taxon>Podocopida</taxon>
        <taxon>Darwinulocopina</taxon>
        <taxon>Darwinuloidea</taxon>
        <taxon>Darwinulidae</taxon>
        <taxon>Darwinula</taxon>
    </lineage>
</organism>
<dbReference type="SUPFAM" id="SSF54695">
    <property type="entry name" value="POZ domain"/>
    <property type="match status" value="1"/>
</dbReference>
<feature type="non-terminal residue" evidence="3">
    <location>
        <position position="178"/>
    </location>
</feature>
<sequence>MANKYNLKWNSHHAEAFQSFENLRHREMLVDVILSCDGQFVKAHRLVLCAGSGYFERVLNKNGSGTPTVHFYGVEMHLLKLLVEFMYCGEVEVPALDLEKFIEVAENLEVKGLKGDKSKSSGAGGRPTTIPVSDVQDALAHKRKITAPAWQEVNEPQFPPAKVLRSQALISQDRQQSI</sequence>
<keyword evidence="4" id="KW-1185">Reference proteome</keyword>
<evidence type="ECO:0000313" key="4">
    <source>
        <dbReference type="Proteomes" id="UP000677054"/>
    </source>
</evidence>